<dbReference type="InterPro" id="IPR036188">
    <property type="entry name" value="FAD/NAD-bd_sf"/>
</dbReference>
<sequence>MLKVPRVLIIGAGPAGIAAAVKLLENGFSNITILEAEDRVGGRIHSVEFGEGFVDLGAQWIHGEKGNIAYEMVKHLDLVSNSHNDYSKDFIFYLSTGKMADKYITDKLYNFLVTIVYQDKDFSYHGSFEDYVKEEYIKKIREEFPHDQNILELSKAMEEWFCKYYLTYDAAESLSDFSLSNTIGDYVEYEGHPTINWRDKGYKTFLDVLMKKSPNPSTRLPVEEKIQLNKKVTTILWNEPNYPNAVVVKCSDNTSYVADHVLVTVSLGVLKNTHSKLFSPPLPPYKVRTIEGLCFGNLVKIFLQFRKKWWPDDFKGILWYLDSVYGIRTARNCGTAANKNLGYLFRGRKKFLPTTTFSYCIKPSIDGNRKHQIFHVY</sequence>
<dbReference type="PRINTS" id="PR00419">
    <property type="entry name" value="ADXRDTASE"/>
</dbReference>
<evidence type="ECO:0000313" key="2">
    <source>
        <dbReference type="EMBL" id="VEN50439.1"/>
    </source>
</evidence>
<dbReference type="Proteomes" id="UP000410492">
    <property type="component" value="Unassembled WGS sequence"/>
</dbReference>
<feature type="domain" description="Amine oxidase" evidence="1">
    <location>
        <begin position="15"/>
        <end position="313"/>
    </location>
</feature>
<dbReference type="InterPro" id="IPR002937">
    <property type="entry name" value="Amino_oxidase"/>
</dbReference>
<dbReference type="EMBL" id="CAACVG010008601">
    <property type="protein sequence ID" value="VEN50439.1"/>
    <property type="molecule type" value="Genomic_DNA"/>
</dbReference>
<evidence type="ECO:0000259" key="1">
    <source>
        <dbReference type="Pfam" id="PF01593"/>
    </source>
</evidence>
<reference evidence="2 3" key="1">
    <citation type="submission" date="2019-01" db="EMBL/GenBank/DDBJ databases">
        <authorList>
            <person name="Sayadi A."/>
        </authorList>
    </citation>
    <scope>NUCLEOTIDE SEQUENCE [LARGE SCALE GENOMIC DNA]</scope>
</reference>
<keyword evidence="3" id="KW-1185">Reference proteome</keyword>
<dbReference type="AlphaFoldDB" id="A0A653CRW6"/>
<dbReference type="PANTHER" id="PTHR10742:SF398">
    <property type="entry name" value="AMINE OXIDASE DOMAIN-CONTAINING PROTEIN-RELATED"/>
    <property type="match status" value="1"/>
</dbReference>
<dbReference type="Pfam" id="PF01593">
    <property type="entry name" value="Amino_oxidase"/>
    <property type="match status" value="1"/>
</dbReference>
<dbReference type="OrthoDB" id="5046242at2759"/>
<organism evidence="2 3">
    <name type="scientific">Callosobruchus maculatus</name>
    <name type="common">Southern cowpea weevil</name>
    <name type="synonym">Pulse bruchid</name>
    <dbReference type="NCBI Taxonomy" id="64391"/>
    <lineage>
        <taxon>Eukaryota</taxon>
        <taxon>Metazoa</taxon>
        <taxon>Ecdysozoa</taxon>
        <taxon>Arthropoda</taxon>
        <taxon>Hexapoda</taxon>
        <taxon>Insecta</taxon>
        <taxon>Pterygota</taxon>
        <taxon>Neoptera</taxon>
        <taxon>Endopterygota</taxon>
        <taxon>Coleoptera</taxon>
        <taxon>Polyphaga</taxon>
        <taxon>Cucujiformia</taxon>
        <taxon>Chrysomeloidea</taxon>
        <taxon>Chrysomelidae</taxon>
        <taxon>Bruchinae</taxon>
        <taxon>Bruchini</taxon>
        <taxon>Callosobruchus</taxon>
    </lineage>
</organism>
<gene>
    <name evidence="2" type="ORF">CALMAC_LOCUS11212</name>
</gene>
<dbReference type="PANTHER" id="PTHR10742">
    <property type="entry name" value="FLAVIN MONOAMINE OXIDASE"/>
    <property type="match status" value="1"/>
</dbReference>
<dbReference type="GO" id="GO:0046592">
    <property type="term" value="F:polyamine oxidase activity"/>
    <property type="evidence" value="ECO:0007669"/>
    <property type="project" value="TreeGrafter"/>
</dbReference>
<evidence type="ECO:0000313" key="3">
    <source>
        <dbReference type="Proteomes" id="UP000410492"/>
    </source>
</evidence>
<name>A0A653CRW6_CALMS</name>
<dbReference type="InterPro" id="IPR050281">
    <property type="entry name" value="Flavin_monoamine_oxidase"/>
</dbReference>
<protein>
    <recommendedName>
        <fullName evidence="1">Amine oxidase domain-containing protein</fullName>
    </recommendedName>
</protein>
<dbReference type="Gene3D" id="3.50.50.60">
    <property type="entry name" value="FAD/NAD(P)-binding domain"/>
    <property type="match status" value="2"/>
</dbReference>
<dbReference type="SUPFAM" id="SSF51905">
    <property type="entry name" value="FAD/NAD(P)-binding domain"/>
    <property type="match status" value="1"/>
</dbReference>
<proteinExistence type="predicted"/>
<accession>A0A653CRW6</accession>